<proteinExistence type="inferred from homology"/>
<dbReference type="InterPro" id="IPR013324">
    <property type="entry name" value="RNA_pol_sigma_r3/r4-like"/>
</dbReference>
<dbReference type="GO" id="GO:0006352">
    <property type="term" value="P:DNA-templated transcription initiation"/>
    <property type="evidence" value="ECO:0007669"/>
    <property type="project" value="InterPro"/>
</dbReference>
<reference evidence="8" key="1">
    <citation type="submission" date="2021-03" db="EMBL/GenBank/DDBJ databases">
        <title>Pengzhenrongella sicca gen. nov., sp. nov., a new member of suborder Micrococcineae isolated from High-Arctic tundra soil.</title>
        <authorList>
            <person name="Peng F."/>
        </authorList>
    </citation>
    <scope>NUCLEOTIDE SEQUENCE</scope>
    <source>
        <strain evidence="8">LRZ-2</strain>
    </source>
</reference>
<feature type="domain" description="DUF6596" evidence="7">
    <location>
        <begin position="193"/>
        <end position="293"/>
    </location>
</feature>
<evidence type="ECO:0000256" key="1">
    <source>
        <dbReference type="ARBA" id="ARBA00010641"/>
    </source>
</evidence>
<name>A0A8A4ZN68_9MICO</name>
<keyword evidence="9" id="KW-1185">Reference proteome</keyword>
<keyword evidence="2" id="KW-0805">Transcription regulation</keyword>
<dbReference type="Pfam" id="PF20239">
    <property type="entry name" value="DUF6596"/>
    <property type="match status" value="1"/>
</dbReference>
<dbReference type="Proteomes" id="UP000663937">
    <property type="component" value="Chromosome"/>
</dbReference>
<keyword evidence="3" id="KW-0731">Sigma factor</keyword>
<dbReference type="InterPro" id="IPR013249">
    <property type="entry name" value="RNA_pol_sigma70_r4_t2"/>
</dbReference>
<dbReference type="GO" id="GO:0016987">
    <property type="term" value="F:sigma factor activity"/>
    <property type="evidence" value="ECO:0007669"/>
    <property type="project" value="UniProtKB-KW"/>
</dbReference>
<evidence type="ECO:0000256" key="2">
    <source>
        <dbReference type="ARBA" id="ARBA00023015"/>
    </source>
</evidence>
<dbReference type="InterPro" id="IPR013325">
    <property type="entry name" value="RNA_pol_sigma_r2"/>
</dbReference>
<evidence type="ECO:0000259" key="5">
    <source>
        <dbReference type="Pfam" id="PF04542"/>
    </source>
</evidence>
<dbReference type="AlphaFoldDB" id="A0A8A4ZN68"/>
<keyword evidence="4" id="KW-0804">Transcription</keyword>
<evidence type="ECO:0000313" key="9">
    <source>
        <dbReference type="Proteomes" id="UP000663937"/>
    </source>
</evidence>
<dbReference type="Pfam" id="PF04542">
    <property type="entry name" value="Sigma70_r2"/>
    <property type="match status" value="1"/>
</dbReference>
<dbReference type="Gene3D" id="1.10.10.10">
    <property type="entry name" value="Winged helix-like DNA-binding domain superfamily/Winged helix DNA-binding domain"/>
    <property type="match status" value="1"/>
</dbReference>
<organism evidence="8 9">
    <name type="scientific">Pengzhenrongella sicca</name>
    <dbReference type="NCBI Taxonomy" id="2819238"/>
    <lineage>
        <taxon>Bacteria</taxon>
        <taxon>Bacillati</taxon>
        <taxon>Actinomycetota</taxon>
        <taxon>Actinomycetes</taxon>
        <taxon>Micrococcales</taxon>
        <taxon>Pengzhenrongella</taxon>
    </lineage>
</organism>
<comment type="similarity">
    <text evidence="1">Belongs to the sigma-70 factor family. ECF subfamily.</text>
</comment>
<evidence type="ECO:0000256" key="3">
    <source>
        <dbReference type="ARBA" id="ARBA00023082"/>
    </source>
</evidence>
<accession>A0A8A4ZN68</accession>
<dbReference type="PANTHER" id="PTHR47756">
    <property type="entry name" value="BLL6612 PROTEIN-RELATED"/>
    <property type="match status" value="1"/>
</dbReference>
<dbReference type="KEGG" id="psic:J4E96_08785"/>
<dbReference type="EMBL" id="CP071868">
    <property type="protein sequence ID" value="QTE30998.1"/>
    <property type="molecule type" value="Genomic_DNA"/>
</dbReference>
<sequence length="424" mass="46695">MTVLQADDAARRAVEAVWRIEAGRLVAGLTRMTRDFGLAEEVAHDALVLALEQWPKAGIPANPAGWLMTTAKRRAIDRHRREATHQRALQVLSRDREIAESADGSSAIDDAMDDQIRDDLLRLVFTACHPALSLESRVALTLRCVGGLTTPQIARGFLVSDATIGQRISRAKRTLQTEHATFELPTPAEMRERLSSVLEVIYLIFNEGYAATSGEQWMRPALCHEALRLGRLVAGLAPGEPEVHGLVALMELQSARIPARATSVGEPVLLQDQDRRRWDRLLIRRGIAALERAESTGRPVGAYSIQAAIAACHARALTIEETDWEHVAELYEVLGDVWPGPVVELNRAVAMGMAFGPAAGLELVDALTDSRELRTYPMLPAVRADLLQKLGRTAEARREFEQAAALTQNESERGILLRRAAECR</sequence>
<dbReference type="SUPFAM" id="SSF88946">
    <property type="entry name" value="Sigma2 domain of RNA polymerase sigma factors"/>
    <property type="match status" value="1"/>
</dbReference>
<evidence type="ECO:0000259" key="6">
    <source>
        <dbReference type="Pfam" id="PF08281"/>
    </source>
</evidence>
<dbReference type="InterPro" id="IPR036388">
    <property type="entry name" value="WH-like_DNA-bd_sf"/>
</dbReference>
<dbReference type="RefSeq" id="WP_227425382.1">
    <property type="nucleotide sequence ID" value="NZ_CP071868.1"/>
</dbReference>
<evidence type="ECO:0000259" key="7">
    <source>
        <dbReference type="Pfam" id="PF20239"/>
    </source>
</evidence>
<dbReference type="InterPro" id="IPR007627">
    <property type="entry name" value="RNA_pol_sigma70_r2"/>
</dbReference>
<gene>
    <name evidence="8" type="ORF">J4E96_08785</name>
</gene>
<dbReference type="GO" id="GO:0003677">
    <property type="term" value="F:DNA binding"/>
    <property type="evidence" value="ECO:0007669"/>
    <property type="project" value="InterPro"/>
</dbReference>
<feature type="domain" description="RNA polymerase sigma-70 region 2" evidence="5">
    <location>
        <begin position="24"/>
        <end position="83"/>
    </location>
</feature>
<dbReference type="InterPro" id="IPR046531">
    <property type="entry name" value="DUF6596"/>
</dbReference>
<dbReference type="Pfam" id="PF08281">
    <property type="entry name" value="Sigma70_r4_2"/>
    <property type="match status" value="1"/>
</dbReference>
<dbReference type="PANTHER" id="PTHR47756:SF1">
    <property type="entry name" value="BLL0085 PROTEIN"/>
    <property type="match status" value="1"/>
</dbReference>
<dbReference type="SUPFAM" id="SSF88659">
    <property type="entry name" value="Sigma3 and sigma4 domains of RNA polymerase sigma factors"/>
    <property type="match status" value="1"/>
</dbReference>
<dbReference type="Gene3D" id="1.10.1740.10">
    <property type="match status" value="1"/>
</dbReference>
<protein>
    <submittedName>
        <fullName evidence="8">RNA polymerase sigma factor</fullName>
    </submittedName>
</protein>
<feature type="domain" description="RNA polymerase sigma factor 70 region 4 type 2" evidence="6">
    <location>
        <begin position="125"/>
        <end position="175"/>
    </location>
</feature>
<evidence type="ECO:0000313" key="8">
    <source>
        <dbReference type="EMBL" id="QTE30998.1"/>
    </source>
</evidence>
<evidence type="ECO:0000256" key="4">
    <source>
        <dbReference type="ARBA" id="ARBA00023163"/>
    </source>
</evidence>